<keyword evidence="7" id="KW-0342">GTP-binding</keyword>
<dbReference type="InterPro" id="IPR030393">
    <property type="entry name" value="G_ENGB_dom"/>
</dbReference>
<dbReference type="GO" id="GO:0051301">
    <property type="term" value="P:cell division"/>
    <property type="evidence" value="ECO:0007669"/>
    <property type="project" value="UniProtKB-KW"/>
</dbReference>
<evidence type="ECO:0000256" key="3">
    <source>
        <dbReference type="ARBA" id="ARBA00022618"/>
    </source>
</evidence>
<dbReference type="PANTHER" id="PTHR11649:SF13">
    <property type="entry name" value="ENGB-TYPE G DOMAIN-CONTAINING PROTEIN"/>
    <property type="match status" value="1"/>
</dbReference>
<keyword evidence="3" id="KW-0132">Cell division</keyword>
<evidence type="ECO:0000256" key="9">
    <source>
        <dbReference type="ARBA" id="ARBA00023306"/>
    </source>
</evidence>
<dbReference type="HAMAP" id="MF_00321">
    <property type="entry name" value="GTPase_EngB"/>
    <property type="match status" value="1"/>
</dbReference>
<keyword evidence="5" id="KW-0547">Nucleotide-binding</keyword>
<dbReference type="Pfam" id="PF01926">
    <property type="entry name" value="MMR_HSR1"/>
    <property type="match status" value="1"/>
</dbReference>
<gene>
    <name evidence="11" type="ORF">MHYMCMPASI_00176</name>
</gene>
<keyword evidence="6" id="KW-0460">Magnesium</keyword>
<evidence type="ECO:0000256" key="8">
    <source>
        <dbReference type="ARBA" id="ARBA00023210"/>
    </source>
</evidence>
<evidence type="ECO:0000313" key="11">
    <source>
        <dbReference type="EMBL" id="CAG7589652.1"/>
    </source>
</evidence>
<evidence type="ECO:0000259" key="10">
    <source>
        <dbReference type="PROSITE" id="PS51706"/>
    </source>
</evidence>
<organism evidence="11 12">
    <name type="scientific">Hyalomma marginatum</name>
    <dbReference type="NCBI Taxonomy" id="34627"/>
    <lineage>
        <taxon>Eukaryota</taxon>
        <taxon>Metazoa</taxon>
        <taxon>Ecdysozoa</taxon>
        <taxon>Arthropoda</taxon>
        <taxon>Chelicerata</taxon>
        <taxon>Arachnida</taxon>
        <taxon>Acari</taxon>
        <taxon>Parasitiformes</taxon>
        <taxon>Ixodida</taxon>
        <taxon>Ixodoidea</taxon>
        <taxon>Ixodidae</taxon>
        <taxon>Hyalomminae</taxon>
        <taxon>Hyalomma</taxon>
    </lineage>
</organism>
<name>A0A8S4C1N9_9ACAR</name>
<dbReference type="PROSITE" id="PS51706">
    <property type="entry name" value="G_ENGB"/>
    <property type="match status" value="1"/>
</dbReference>
<dbReference type="PANTHER" id="PTHR11649">
    <property type="entry name" value="MSS1/TRME-RELATED GTP-BINDING PROTEIN"/>
    <property type="match status" value="1"/>
</dbReference>
<accession>A0A8S4C1N9</accession>
<feature type="domain" description="EngB-type G" evidence="10">
    <location>
        <begin position="22"/>
        <end position="195"/>
    </location>
</feature>
<keyword evidence="12" id="KW-1185">Reference proteome</keyword>
<evidence type="ECO:0000256" key="1">
    <source>
        <dbReference type="ARBA" id="ARBA00001946"/>
    </source>
</evidence>
<dbReference type="SUPFAM" id="SSF52540">
    <property type="entry name" value="P-loop containing nucleoside triphosphate hydrolases"/>
    <property type="match status" value="1"/>
</dbReference>
<keyword evidence="9" id="KW-0131">Cell cycle</keyword>
<dbReference type="InterPro" id="IPR019987">
    <property type="entry name" value="GTP-bd_ribosome_bio_YsxC"/>
</dbReference>
<dbReference type="GO" id="GO:0005525">
    <property type="term" value="F:GTP binding"/>
    <property type="evidence" value="ECO:0007669"/>
    <property type="project" value="UniProtKB-KW"/>
</dbReference>
<dbReference type="Gene3D" id="3.40.50.300">
    <property type="entry name" value="P-loop containing nucleotide triphosphate hydrolases"/>
    <property type="match status" value="1"/>
</dbReference>
<dbReference type="InterPro" id="IPR006073">
    <property type="entry name" value="GTP-bd"/>
</dbReference>
<comment type="cofactor">
    <cofactor evidence="1">
        <name>Mg(2+)</name>
        <dbReference type="ChEBI" id="CHEBI:18420"/>
    </cofactor>
</comment>
<sequence length="198" mass="22609">MLFNQATFLTSATNSRNLPKTQLPEIAFIGRSNVGKSSLINAIIGNAKMAKTSKTPGRTQQINFFKLPELIIVDLPGYGYASAPIKEVQKWQEFNLEYMKNRQQLKLVFILVDSRIGFKELDLNLIEQLNEVGVKCRIIYTKVDKLNKSEIEILKSITTFNDKYPLLDPNALIASSKNKEGIEKIRKVILHYKFLEMN</sequence>
<evidence type="ECO:0000256" key="6">
    <source>
        <dbReference type="ARBA" id="ARBA00022842"/>
    </source>
</evidence>
<evidence type="ECO:0000256" key="7">
    <source>
        <dbReference type="ARBA" id="ARBA00023134"/>
    </source>
</evidence>
<dbReference type="InterPro" id="IPR027417">
    <property type="entry name" value="P-loop_NTPase"/>
</dbReference>
<keyword evidence="4" id="KW-0479">Metal-binding</keyword>
<protein>
    <submittedName>
        <fullName evidence="11">YihA family ribosome biogenesis GTP-binding protein</fullName>
    </submittedName>
</protein>
<dbReference type="AlphaFoldDB" id="A0A8S4C1N9"/>
<keyword evidence="8" id="KW-0717">Septation</keyword>
<evidence type="ECO:0000313" key="12">
    <source>
        <dbReference type="Proteomes" id="UP000837675"/>
    </source>
</evidence>
<dbReference type="Proteomes" id="UP000837675">
    <property type="component" value="Unassembled WGS sequence"/>
</dbReference>
<evidence type="ECO:0000256" key="4">
    <source>
        <dbReference type="ARBA" id="ARBA00022723"/>
    </source>
</evidence>
<evidence type="ECO:0000256" key="5">
    <source>
        <dbReference type="ARBA" id="ARBA00022741"/>
    </source>
</evidence>
<comment type="similarity">
    <text evidence="2">Belongs to the TRAFAC class TrmE-Era-EngA-EngB-Septin-like GTPase superfamily. EngB GTPase family.</text>
</comment>
<evidence type="ECO:0000256" key="2">
    <source>
        <dbReference type="ARBA" id="ARBA00009638"/>
    </source>
</evidence>
<dbReference type="NCBIfam" id="TIGR03598">
    <property type="entry name" value="GTPase_YsxC"/>
    <property type="match status" value="1"/>
</dbReference>
<proteinExistence type="inferred from homology"/>
<reference evidence="11" key="1">
    <citation type="submission" date="2021-06" db="EMBL/GenBank/DDBJ databases">
        <authorList>
            <person name="Nardi T."/>
            <person name="Nardi T."/>
        </authorList>
    </citation>
    <scope>NUCLEOTIDE SEQUENCE</scope>
</reference>
<comment type="caution">
    <text evidence="11">The sequence shown here is derived from an EMBL/GenBank/DDBJ whole genome shotgun (WGS) entry which is preliminary data.</text>
</comment>
<dbReference type="GO" id="GO:0046872">
    <property type="term" value="F:metal ion binding"/>
    <property type="evidence" value="ECO:0007669"/>
    <property type="project" value="UniProtKB-KW"/>
</dbReference>
<dbReference type="EMBL" id="CAJVAF010000049">
    <property type="protein sequence ID" value="CAG7589652.1"/>
    <property type="molecule type" value="Genomic_DNA"/>
</dbReference>
<dbReference type="CDD" id="cd01876">
    <property type="entry name" value="YihA_EngB"/>
    <property type="match status" value="1"/>
</dbReference>